<keyword evidence="2" id="KW-1185">Reference proteome</keyword>
<organism evidence="1 2">
    <name type="scientific">Gigaspora margarita</name>
    <dbReference type="NCBI Taxonomy" id="4874"/>
    <lineage>
        <taxon>Eukaryota</taxon>
        <taxon>Fungi</taxon>
        <taxon>Fungi incertae sedis</taxon>
        <taxon>Mucoromycota</taxon>
        <taxon>Glomeromycotina</taxon>
        <taxon>Glomeromycetes</taxon>
        <taxon>Diversisporales</taxon>
        <taxon>Gigasporaceae</taxon>
        <taxon>Gigaspora</taxon>
    </lineage>
</organism>
<protein>
    <submittedName>
        <fullName evidence="1">45873_t:CDS:1</fullName>
    </submittedName>
</protein>
<name>A0ABN7WLL8_GIGMA</name>
<dbReference type="Proteomes" id="UP000789901">
    <property type="component" value="Unassembled WGS sequence"/>
</dbReference>
<reference evidence="1 2" key="1">
    <citation type="submission" date="2021-06" db="EMBL/GenBank/DDBJ databases">
        <authorList>
            <person name="Kallberg Y."/>
            <person name="Tangrot J."/>
            <person name="Rosling A."/>
        </authorList>
    </citation>
    <scope>NUCLEOTIDE SEQUENCE [LARGE SCALE GENOMIC DNA]</scope>
    <source>
        <strain evidence="1 2">120-4 pot B 10/14</strain>
    </source>
</reference>
<feature type="non-terminal residue" evidence="1">
    <location>
        <position position="1"/>
    </location>
</feature>
<evidence type="ECO:0000313" key="1">
    <source>
        <dbReference type="EMBL" id="CAG8835373.1"/>
    </source>
</evidence>
<proteinExistence type="predicted"/>
<comment type="caution">
    <text evidence="1">The sequence shown here is derived from an EMBL/GenBank/DDBJ whole genome shotgun (WGS) entry which is preliminary data.</text>
</comment>
<sequence>KSNSSVKYNLLVPIPDKKQHFDVEYNYSGIAGINIYLVMYRICLYYFDFNDSFAIVTQVHNNETHLIGIVKEKYHETSGATHWISIAQNH</sequence>
<gene>
    <name evidence="1" type="ORF">GMARGA_LOCUS32538</name>
</gene>
<evidence type="ECO:0000313" key="2">
    <source>
        <dbReference type="Proteomes" id="UP000789901"/>
    </source>
</evidence>
<dbReference type="EMBL" id="CAJVQB010051320">
    <property type="protein sequence ID" value="CAG8835373.1"/>
    <property type="molecule type" value="Genomic_DNA"/>
</dbReference>
<accession>A0ABN7WLL8</accession>